<feature type="transmembrane region" description="Helical" evidence="5">
    <location>
        <begin position="36"/>
        <end position="60"/>
    </location>
</feature>
<dbReference type="PANTHER" id="PTHR11863">
    <property type="entry name" value="STEROL DESATURASE"/>
    <property type="match status" value="1"/>
</dbReference>
<evidence type="ECO:0000256" key="3">
    <source>
        <dbReference type="ARBA" id="ARBA00022989"/>
    </source>
</evidence>
<gene>
    <name evidence="7" type="ORF">TeGR_g5380</name>
</gene>
<feature type="transmembrane region" description="Helical" evidence="5">
    <location>
        <begin position="81"/>
        <end position="106"/>
    </location>
</feature>
<dbReference type="Proteomes" id="UP001165060">
    <property type="component" value="Unassembled WGS sequence"/>
</dbReference>
<accession>A0ABQ6MHV8</accession>
<evidence type="ECO:0000259" key="6">
    <source>
        <dbReference type="Pfam" id="PF04116"/>
    </source>
</evidence>
<name>A0ABQ6MHV8_9STRA</name>
<keyword evidence="4 5" id="KW-0472">Membrane</keyword>
<dbReference type="EMBL" id="BRYB01000252">
    <property type="protein sequence ID" value="GMI26339.1"/>
    <property type="molecule type" value="Genomic_DNA"/>
</dbReference>
<evidence type="ECO:0000313" key="8">
    <source>
        <dbReference type="Proteomes" id="UP001165060"/>
    </source>
</evidence>
<dbReference type="Pfam" id="PF04116">
    <property type="entry name" value="FA_hydroxylase"/>
    <property type="match status" value="1"/>
</dbReference>
<evidence type="ECO:0000313" key="7">
    <source>
        <dbReference type="EMBL" id="GMI26339.1"/>
    </source>
</evidence>
<reference evidence="7 8" key="1">
    <citation type="journal article" date="2023" name="Commun. Biol.">
        <title>Genome analysis of Parmales, the sister group of diatoms, reveals the evolutionary specialization of diatoms from phago-mixotrophs to photoautotrophs.</title>
        <authorList>
            <person name="Ban H."/>
            <person name="Sato S."/>
            <person name="Yoshikawa S."/>
            <person name="Yamada K."/>
            <person name="Nakamura Y."/>
            <person name="Ichinomiya M."/>
            <person name="Sato N."/>
            <person name="Blanc-Mathieu R."/>
            <person name="Endo H."/>
            <person name="Kuwata A."/>
            <person name="Ogata H."/>
        </authorList>
    </citation>
    <scope>NUCLEOTIDE SEQUENCE [LARGE SCALE GENOMIC DNA]</scope>
</reference>
<protein>
    <recommendedName>
        <fullName evidence="6">Fatty acid hydroxylase domain-containing protein</fullName>
    </recommendedName>
</protein>
<evidence type="ECO:0000256" key="2">
    <source>
        <dbReference type="ARBA" id="ARBA00022692"/>
    </source>
</evidence>
<keyword evidence="8" id="KW-1185">Reference proteome</keyword>
<comment type="caution">
    <text evidence="7">The sequence shown here is derived from an EMBL/GenBank/DDBJ whole genome shotgun (WGS) entry which is preliminary data.</text>
</comment>
<evidence type="ECO:0000256" key="1">
    <source>
        <dbReference type="ARBA" id="ARBA00004370"/>
    </source>
</evidence>
<comment type="subcellular location">
    <subcellularLocation>
        <location evidence="1">Membrane</location>
    </subcellularLocation>
</comment>
<feature type="transmembrane region" description="Helical" evidence="5">
    <location>
        <begin position="118"/>
        <end position="138"/>
    </location>
</feature>
<evidence type="ECO:0000256" key="5">
    <source>
        <dbReference type="SAM" id="Phobius"/>
    </source>
</evidence>
<dbReference type="InterPro" id="IPR006694">
    <property type="entry name" value="Fatty_acid_hydroxylase"/>
</dbReference>
<keyword evidence="2 5" id="KW-0812">Transmembrane</keyword>
<keyword evidence="3 5" id="KW-1133">Transmembrane helix</keyword>
<feature type="domain" description="Fatty acid hydroxylase" evidence="6">
    <location>
        <begin position="126"/>
        <end position="258"/>
    </location>
</feature>
<proteinExistence type="predicted"/>
<dbReference type="InterPro" id="IPR050307">
    <property type="entry name" value="Sterol_Desaturase_Related"/>
</dbReference>
<sequence length="280" mass="31974">MMDLVNATEPELSPFLAMQSFMVEPTSDWTWEQTMLFPWLFIIPAEILGGCSSALIYFLGAKESDLPYGRTTFKPLGFRDYAYIWFNRLIVLPFISFLVVRTVWASEAVVWQKEDLDWMNGLASFLAVFSLSDFTYYASHRFVHSFPNIYKFVHKHHHGESEPIRGWADTCNAHPTDFFYTGFCTSPLSTLWLMPKGSVHIYAIGACLWINSFVGALGHCRLDLNIGVFNTRFHAGHHAYAKCNFAQNIELWDRLFGTYKDLTTVTKGVGGGNKGKEKLF</sequence>
<organism evidence="7 8">
    <name type="scientific">Tetraparma gracilis</name>
    <dbReference type="NCBI Taxonomy" id="2962635"/>
    <lineage>
        <taxon>Eukaryota</taxon>
        <taxon>Sar</taxon>
        <taxon>Stramenopiles</taxon>
        <taxon>Ochrophyta</taxon>
        <taxon>Bolidophyceae</taxon>
        <taxon>Parmales</taxon>
        <taxon>Triparmaceae</taxon>
        <taxon>Tetraparma</taxon>
    </lineage>
</organism>
<evidence type="ECO:0000256" key="4">
    <source>
        <dbReference type="ARBA" id="ARBA00023136"/>
    </source>
</evidence>